<dbReference type="PROSITE" id="PS50190">
    <property type="entry name" value="SEC7"/>
    <property type="match status" value="1"/>
</dbReference>
<comment type="subcellular location">
    <subcellularLocation>
        <location evidence="2">Cytoplasm</location>
        <location evidence="2">Cytosol</location>
    </subcellularLocation>
    <subcellularLocation>
        <location evidence="1">Membrane</location>
        <topology evidence="1">Peripheral membrane protein</topology>
        <orientation evidence="1">Cytoplasmic side</orientation>
    </subcellularLocation>
</comment>
<dbReference type="GO" id="GO:0032012">
    <property type="term" value="P:regulation of ARF protein signal transduction"/>
    <property type="evidence" value="ECO:0007669"/>
    <property type="project" value="InterPro"/>
</dbReference>
<dbReference type="InterPro" id="IPR000904">
    <property type="entry name" value="Sec7_dom"/>
</dbReference>
<proteinExistence type="predicted"/>
<name>A0AAN9RZB7_PSOTE</name>
<accession>A0AAN9RZB7</accession>
<evidence type="ECO:0000256" key="7">
    <source>
        <dbReference type="ARBA" id="ARBA00022927"/>
    </source>
</evidence>
<dbReference type="FunFam" id="1.10.220.20:FF:000002">
    <property type="entry name" value="Brefeldin A-inhibited guanine nucleotide-exchange protein 1"/>
    <property type="match status" value="1"/>
</dbReference>
<dbReference type="Gene3D" id="1.25.10.10">
    <property type="entry name" value="Leucine-rich Repeat Variant"/>
    <property type="match status" value="1"/>
</dbReference>
<evidence type="ECO:0000256" key="5">
    <source>
        <dbReference type="ARBA" id="ARBA00022490"/>
    </source>
</evidence>
<keyword evidence="8" id="KW-0472">Membrane</keyword>
<dbReference type="EMBL" id="JAYMYS010000008">
    <property type="protein sequence ID" value="KAK7386087.1"/>
    <property type="molecule type" value="Genomic_DNA"/>
</dbReference>
<dbReference type="InterPro" id="IPR046455">
    <property type="entry name" value="Sec7/BIG1-like_C"/>
</dbReference>
<dbReference type="Pfam" id="PF12783">
    <property type="entry name" value="Sec7-like_HUS"/>
    <property type="match status" value="1"/>
</dbReference>
<dbReference type="InterPro" id="IPR032691">
    <property type="entry name" value="Mon2/Sec7/BIG1-like_HUS"/>
</dbReference>
<dbReference type="GO" id="GO:0005829">
    <property type="term" value="C:cytosol"/>
    <property type="evidence" value="ECO:0007669"/>
    <property type="project" value="UniProtKB-SubCell"/>
</dbReference>
<dbReference type="InterPro" id="IPR032629">
    <property type="entry name" value="DCB_dom"/>
</dbReference>
<dbReference type="SUPFAM" id="SSF48371">
    <property type="entry name" value="ARM repeat"/>
    <property type="match status" value="1"/>
</dbReference>
<dbReference type="Gene3D" id="1.10.1000.11">
    <property type="entry name" value="Arf Nucleotide-binding Site Opener,domain 2"/>
    <property type="match status" value="1"/>
</dbReference>
<dbReference type="InterPro" id="IPR015403">
    <property type="entry name" value="Mon2/Sec7/BIG1-like_HDS"/>
</dbReference>
<dbReference type="Proteomes" id="UP001386955">
    <property type="component" value="Unassembled WGS sequence"/>
</dbReference>
<dbReference type="GO" id="GO:0016020">
    <property type="term" value="C:membrane"/>
    <property type="evidence" value="ECO:0007669"/>
    <property type="project" value="UniProtKB-SubCell"/>
</dbReference>
<dbReference type="SMART" id="SM00222">
    <property type="entry name" value="Sec7"/>
    <property type="match status" value="1"/>
</dbReference>
<dbReference type="GO" id="GO:0015031">
    <property type="term" value="P:protein transport"/>
    <property type="evidence" value="ECO:0007669"/>
    <property type="project" value="UniProtKB-KW"/>
</dbReference>
<evidence type="ECO:0000256" key="3">
    <source>
        <dbReference type="ARBA" id="ARBA00011738"/>
    </source>
</evidence>
<organism evidence="11 12">
    <name type="scientific">Psophocarpus tetragonolobus</name>
    <name type="common">Winged bean</name>
    <name type="synonym">Dolichos tetragonolobus</name>
    <dbReference type="NCBI Taxonomy" id="3891"/>
    <lineage>
        <taxon>Eukaryota</taxon>
        <taxon>Viridiplantae</taxon>
        <taxon>Streptophyta</taxon>
        <taxon>Embryophyta</taxon>
        <taxon>Tracheophyta</taxon>
        <taxon>Spermatophyta</taxon>
        <taxon>Magnoliopsida</taxon>
        <taxon>eudicotyledons</taxon>
        <taxon>Gunneridae</taxon>
        <taxon>Pentapetalae</taxon>
        <taxon>rosids</taxon>
        <taxon>fabids</taxon>
        <taxon>Fabales</taxon>
        <taxon>Fabaceae</taxon>
        <taxon>Papilionoideae</taxon>
        <taxon>50 kb inversion clade</taxon>
        <taxon>NPAAA clade</taxon>
        <taxon>indigoferoid/millettioid clade</taxon>
        <taxon>Phaseoleae</taxon>
        <taxon>Psophocarpus</taxon>
    </lineage>
</organism>
<dbReference type="InterPro" id="IPR035999">
    <property type="entry name" value="Sec7_dom_sf"/>
</dbReference>
<keyword evidence="5" id="KW-0963">Cytoplasm</keyword>
<evidence type="ECO:0000256" key="6">
    <source>
        <dbReference type="ARBA" id="ARBA00022658"/>
    </source>
</evidence>
<dbReference type="Pfam" id="PF16206">
    <property type="entry name" value="Mon2_C"/>
    <property type="match status" value="1"/>
</dbReference>
<evidence type="ECO:0000313" key="12">
    <source>
        <dbReference type="Proteomes" id="UP001386955"/>
    </source>
</evidence>
<feature type="compositionally biased region" description="Low complexity" evidence="9">
    <location>
        <begin position="515"/>
        <end position="525"/>
    </location>
</feature>
<comment type="subunit">
    <text evidence="3">Homodimer.</text>
</comment>
<evidence type="ECO:0000259" key="10">
    <source>
        <dbReference type="PROSITE" id="PS50190"/>
    </source>
</evidence>
<dbReference type="GO" id="GO:0005085">
    <property type="term" value="F:guanyl-nucleotide exchange factor activity"/>
    <property type="evidence" value="ECO:0007669"/>
    <property type="project" value="UniProtKB-KW"/>
</dbReference>
<evidence type="ECO:0000256" key="4">
    <source>
        <dbReference type="ARBA" id="ARBA00022448"/>
    </source>
</evidence>
<dbReference type="InterPro" id="IPR023394">
    <property type="entry name" value="Sec7_C_sf"/>
</dbReference>
<comment type="caution">
    <text evidence="11">The sequence shown here is derived from an EMBL/GenBank/DDBJ whole genome shotgun (WGS) entry which is preliminary data.</text>
</comment>
<reference evidence="11 12" key="1">
    <citation type="submission" date="2024-01" db="EMBL/GenBank/DDBJ databases">
        <title>The genomes of 5 underutilized Papilionoideae crops provide insights into root nodulation and disease resistanc.</title>
        <authorList>
            <person name="Jiang F."/>
        </authorList>
    </citation>
    <scope>NUCLEOTIDE SEQUENCE [LARGE SCALE GENOMIC DNA]</scope>
    <source>
        <strain evidence="11">DUOXIRENSHENG_FW03</strain>
        <tissue evidence="11">Leaves</tissue>
    </source>
</reference>
<sequence>MSASQSLGGPSRCGRIVGPSLDKIIKNAAWRKHSHLVSACKSTLDKLESLSESETSPGDTQSPIPGLSPSDADCVLQPLFLALDSAYPKVVEPALECTFKLFSLGLIRGEINRHDNSNSNASQSGVVFNMIDAICKSGGLGEEAIELGVLRVLLSAVRSPCILIRADCLIQIVRTCYNVYLGGVNGTNQICAKSVLAQIMTIVFTRMEEDSTDVFVKKVSVSELLEFTDKNLNEGNSIHFSQNFINEIMEASEGVPLKPSSLEVQTVHVPLPKSVDETGTDNEAGADTSKIREDGFLLFKNLCKLSMKFSSQQHPDDRILLRGKILSLELLKVVMDTAGSIWRMNERFLNAIKQYLCLSLLKNSALSAMAIFQLQCSIFMNLLSKFRSGLKKEIGMFFPMLILRVLENVLQPSFLQKMTVLNLLDKISQDPQIIIDIFVNYDCDVDASNIFERIVNGLLKTALGPPTGSTTALSPAQDITFRHESVKCLVSIIKSMGAWMDQQIRIGDLDLAKSPESSSAAESHPMLNVDEGNASDHELHPDVNSEFSDAATLEQRRAYKIELQKGISHFNRKPPKGIEFLISNKKIGSSPEQVALFLKNTAGLDETKIGDYLGEREEFSLKVMHAYVDSFNFKGIDFGEAIRFFLQGFRLPGEAQKIDRIMEKFAERYCKCNPSSFSSADTAYVLAYSVIMLNTDAHNNMVKEKMTKADFVRNNRGIDDGKDLPEEYLGALYDQIVKNEIKMNADSSAPQNKQANSFNRLLGLEGILNLVNWKQSEEKAVGANGLLIRHIQEQFKSNSRKSESAYHVVTDVAILRFMVEVCWGPMLAAFSVTLDQSDDRVATSQCLQGFRHAVHVTAVMGMQTQRDAFVTSVAKFTYLHCAGDMKQKNVDAVKAIISIAIEDGDHLYEAWEHILTCLSRIEHLQLLGEGAPSDATFFTSTNFETEEKALKTLGFYSFKKGTLQNPAMVAVVRGSSYDSTSIGVNASAILTTEQINNFISNLNLLDQIGNFELNHVFAHSQRLNGEAIVAFVKALCKVSISELQSPTDPRVFGLTKIVEIAHYNMNRIRLVWSRIWNVLSDFFVSVGLSENLSVAIFAMDSLRQLAMKFLEREELANYNFQNEFLRPFVIVMQKSNTTEIRELIVRCISQMVLSRVSNVKSGWKSVFMVFTAAAADERKNIVLLAFETMEKIVREFFPYITETETMTFTDCVRCLLTFTNSRFNSDVSLNAIAFLRFCAVRLADGGLVCNKKSSVDGPSVVVANGISDLQAHTDSDDHVSFWNPLLSGLSKLTSDPRSAIRKSSLEVLFNILKDHGHLFSDTFWNSIFCSVIFPVYNSVSGKRETNLQEANCSPSVSVHTEGSTWDSETYSVAAECLIDLFVTFFNVVRSQLPGVVSVLTGFIRSPVQGPASTGVAGLVRLTGDLGNRLSAEEWKEIFLCLKDSAMSTVPGFMKVLRTIYNIEVPHISQPFADLESSSDHDLTNDEFDDDNLQTATYVVSRTKNHIAMQLLIVQVATDLYKKHQQSLSAASIKVLIDLYSSVALHAREMNRESILLKKLQRACSILEISGPPMVHFENESFQNHLNFLLNLHLHNHFVHDEIDLEQELVVVCEIILDIYLNCAGSVSIFHKSNTLPAPHQKPPLSSAKKEEIAARTSLVISALQGLAGLKKDSFRRYIPRFFHLLVDLVRSEHTSGEVQQALSNMFRSSVGQIIMD</sequence>
<dbReference type="FunFam" id="1.10.1000.11:FF:000005">
    <property type="entry name" value="Brefeldin A-inhibited guanine nucleotide-exchange 1"/>
    <property type="match status" value="1"/>
</dbReference>
<dbReference type="InterPro" id="IPR016024">
    <property type="entry name" value="ARM-type_fold"/>
</dbReference>
<dbReference type="InterPro" id="IPR032817">
    <property type="entry name" value="Mon2_C"/>
</dbReference>
<dbReference type="Gene3D" id="1.10.220.20">
    <property type="match status" value="1"/>
</dbReference>
<protein>
    <recommendedName>
        <fullName evidence="10">SEC7 domain-containing protein</fullName>
    </recommendedName>
</protein>
<keyword evidence="4" id="KW-0813">Transport</keyword>
<dbReference type="Pfam" id="PF09324">
    <property type="entry name" value="Sec7-like_HDS"/>
    <property type="match status" value="1"/>
</dbReference>
<feature type="domain" description="SEC7" evidence="10">
    <location>
        <begin position="552"/>
        <end position="739"/>
    </location>
</feature>
<dbReference type="SUPFAM" id="SSF48425">
    <property type="entry name" value="Sec7 domain"/>
    <property type="match status" value="1"/>
</dbReference>
<keyword evidence="6" id="KW-0344">Guanine-nucleotide releasing factor</keyword>
<dbReference type="PANTHER" id="PTHR10663:SF108">
    <property type="entry name" value="BREFELDIN A-INHIBITED GUANINE NUCLEOTIDE-EXCHANGE PROTEIN 1"/>
    <property type="match status" value="1"/>
</dbReference>
<keyword evidence="12" id="KW-1185">Reference proteome</keyword>
<dbReference type="InterPro" id="IPR011989">
    <property type="entry name" value="ARM-like"/>
</dbReference>
<evidence type="ECO:0000256" key="9">
    <source>
        <dbReference type="SAM" id="MobiDB-lite"/>
    </source>
</evidence>
<gene>
    <name evidence="11" type="ORF">VNO78_32183</name>
</gene>
<dbReference type="PANTHER" id="PTHR10663">
    <property type="entry name" value="GUANYL-NUCLEOTIDE EXCHANGE FACTOR"/>
    <property type="match status" value="1"/>
</dbReference>
<evidence type="ECO:0000313" key="11">
    <source>
        <dbReference type="EMBL" id="KAK7386087.1"/>
    </source>
</evidence>
<evidence type="ECO:0000256" key="2">
    <source>
        <dbReference type="ARBA" id="ARBA00004514"/>
    </source>
</evidence>
<keyword evidence="7" id="KW-0653">Protein transport</keyword>
<evidence type="ECO:0000256" key="1">
    <source>
        <dbReference type="ARBA" id="ARBA00004287"/>
    </source>
</evidence>
<feature type="region of interest" description="Disordered" evidence="9">
    <location>
        <begin position="515"/>
        <end position="539"/>
    </location>
</feature>
<dbReference type="Pfam" id="PF20252">
    <property type="entry name" value="BIG2_C"/>
    <property type="match status" value="1"/>
</dbReference>
<dbReference type="Pfam" id="PF16213">
    <property type="entry name" value="DCB"/>
    <property type="match status" value="1"/>
</dbReference>
<dbReference type="GO" id="GO:0005802">
    <property type="term" value="C:trans-Golgi network"/>
    <property type="evidence" value="ECO:0007669"/>
    <property type="project" value="TreeGrafter"/>
</dbReference>
<evidence type="ECO:0000256" key="8">
    <source>
        <dbReference type="ARBA" id="ARBA00023136"/>
    </source>
</evidence>
<dbReference type="CDD" id="cd00171">
    <property type="entry name" value="Sec7"/>
    <property type="match status" value="1"/>
</dbReference>
<dbReference type="Pfam" id="PF01369">
    <property type="entry name" value="Sec7"/>
    <property type="match status" value="1"/>
</dbReference>